<evidence type="ECO:0000256" key="3">
    <source>
        <dbReference type="ARBA" id="ARBA00022448"/>
    </source>
</evidence>
<feature type="chain" id="PRO_5021747555" description="Methylamine dehydrogenase heavy chain" evidence="9">
    <location>
        <begin position="27"/>
        <end position="389"/>
    </location>
</feature>
<evidence type="ECO:0000256" key="6">
    <source>
        <dbReference type="ARBA" id="ARBA00022982"/>
    </source>
</evidence>
<evidence type="ECO:0000256" key="5">
    <source>
        <dbReference type="ARBA" id="ARBA00022764"/>
    </source>
</evidence>
<keyword evidence="6" id="KW-0249">Electron transport</keyword>
<dbReference type="PANTHER" id="PTHR47197:SF3">
    <property type="entry name" value="DIHYDRO-HEME D1 DEHYDROGENASE"/>
    <property type="match status" value="1"/>
</dbReference>
<evidence type="ECO:0000256" key="7">
    <source>
        <dbReference type="ARBA" id="ARBA00023002"/>
    </source>
</evidence>
<dbReference type="InterPro" id="IPR009451">
    <property type="entry name" value="Metamine_DH_Hvc"/>
</dbReference>
<dbReference type="InterPro" id="IPR051200">
    <property type="entry name" value="Host-pathogen_enzymatic-act"/>
</dbReference>
<dbReference type="Pfam" id="PF06433">
    <property type="entry name" value="Me-amine-dh_H"/>
    <property type="match status" value="1"/>
</dbReference>
<dbReference type="PANTHER" id="PTHR47197">
    <property type="entry name" value="PROTEIN NIRF"/>
    <property type="match status" value="1"/>
</dbReference>
<dbReference type="InterPro" id="IPR011044">
    <property type="entry name" value="Quino_amine_DH_bsu"/>
</dbReference>
<keyword evidence="8" id="KW-1015">Disulfide bond</keyword>
<feature type="signal peptide" evidence="9">
    <location>
        <begin position="1"/>
        <end position="26"/>
    </location>
</feature>
<evidence type="ECO:0008006" key="12">
    <source>
        <dbReference type="Google" id="ProtNLM"/>
    </source>
</evidence>
<evidence type="ECO:0000313" key="11">
    <source>
        <dbReference type="Proteomes" id="UP000321746"/>
    </source>
</evidence>
<dbReference type="AlphaFoldDB" id="A0A511XM74"/>
<keyword evidence="3" id="KW-0813">Transport</keyword>
<protein>
    <recommendedName>
        <fullName evidence="12">Methylamine dehydrogenase heavy chain</fullName>
    </recommendedName>
</protein>
<evidence type="ECO:0000256" key="4">
    <source>
        <dbReference type="ARBA" id="ARBA00022729"/>
    </source>
</evidence>
<keyword evidence="11" id="KW-1185">Reference proteome</keyword>
<sequence>MRVPARKTVGLLAVCAALSSGAVSYAARAEEVTAETEYTEKLPVMGAHWTLVATDNNAYTLYDGDKGKILGTVPADFEANLAVSSDRHTYYVATTMWTRGDHGDREDFLQAYDARTLDLTKEIAIPARALSVFKQQSLGLSNDGHWAYVFDMTPTTRVSVVDLHSGKVATDIDIPGCALEFPWAKGGFSSLCGDGSLTNVAYDGGTPKITHSHPFFDANEAPVFEQSPSDTKNGIAYFITYDGKVFETKLGPDAQPAASWGLTEAAGMKPAGRGVQEMTWRPGGSEPFAFNAAQHRLYVLMHVGNYWTHKDPAKQVWVFDTQAHKLVNRIDLPEVARAISVSQDASPQIYAVSGSNHDAGKLIVVDTVTGKVLHSLEAGARPMSVVAGM</sequence>
<dbReference type="GO" id="GO:0030058">
    <property type="term" value="F:aliphatic amine dehydrogenase activity"/>
    <property type="evidence" value="ECO:0007669"/>
    <property type="project" value="InterPro"/>
</dbReference>
<evidence type="ECO:0000313" key="10">
    <source>
        <dbReference type="EMBL" id="GEN64031.1"/>
    </source>
</evidence>
<dbReference type="Gene3D" id="2.130.10.10">
    <property type="entry name" value="YVTN repeat-like/Quinoprotein amine dehydrogenase"/>
    <property type="match status" value="1"/>
</dbReference>
<comment type="similarity">
    <text evidence="2">Belongs to the aromatic amine dehydrogenase heavy chain family.</text>
</comment>
<evidence type="ECO:0000256" key="8">
    <source>
        <dbReference type="PIRSR" id="PIRSR609451-50"/>
    </source>
</evidence>
<gene>
    <name evidence="10" type="ORF">AOE01nite_22550</name>
</gene>
<evidence type="ECO:0000256" key="2">
    <source>
        <dbReference type="ARBA" id="ARBA00010548"/>
    </source>
</evidence>
<dbReference type="EMBL" id="BJYG01000031">
    <property type="protein sequence ID" value="GEN64031.1"/>
    <property type="molecule type" value="Genomic_DNA"/>
</dbReference>
<reference evidence="10 11" key="1">
    <citation type="submission" date="2019-07" db="EMBL/GenBank/DDBJ databases">
        <title>Whole genome shotgun sequence of Acetobacter oeni NBRC 105207.</title>
        <authorList>
            <person name="Hosoyama A."/>
            <person name="Uohara A."/>
            <person name="Ohji S."/>
            <person name="Ichikawa N."/>
        </authorList>
    </citation>
    <scope>NUCLEOTIDE SEQUENCE [LARGE SCALE GENOMIC DNA]</scope>
    <source>
        <strain evidence="10 11">NBRC 105207</strain>
    </source>
</reference>
<proteinExistence type="inferred from homology"/>
<comment type="subcellular location">
    <subcellularLocation>
        <location evidence="1">Periplasm</location>
    </subcellularLocation>
</comment>
<name>A0A511XM74_9PROT</name>
<dbReference type="Proteomes" id="UP000321746">
    <property type="component" value="Unassembled WGS sequence"/>
</dbReference>
<organism evidence="10 11">
    <name type="scientific">Acetobacter oeni</name>
    <dbReference type="NCBI Taxonomy" id="304077"/>
    <lineage>
        <taxon>Bacteria</taxon>
        <taxon>Pseudomonadati</taxon>
        <taxon>Pseudomonadota</taxon>
        <taxon>Alphaproteobacteria</taxon>
        <taxon>Acetobacterales</taxon>
        <taxon>Acetobacteraceae</taxon>
        <taxon>Acetobacter</taxon>
    </lineage>
</organism>
<feature type="disulfide bond" evidence="8">
    <location>
        <begin position="177"/>
        <end position="192"/>
    </location>
</feature>
<comment type="caution">
    <text evidence="10">The sequence shown here is derived from an EMBL/GenBank/DDBJ whole genome shotgun (WGS) entry which is preliminary data.</text>
</comment>
<dbReference type="InterPro" id="IPR015943">
    <property type="entry name" value="WD40/YVTN_repeat-like_dom_sf"/>
</dbReference>
<keyword evidence="4 9" id="KW-0732">Signal</keyword>
<accession>A0A511XM74</accession>
<keyword evidence="5" id="KW-0574">Periplasm</keyword>
<dbReference type="GO" id="GO:0042597">
    <property type="term" value="C:periplasmic space"/>
    <property type="evidence" value="ECO:0007669"/>
    <property type="project" value="UniProtKB-SubCell"/>
</dbReference>
<dbReference type="RefSeq" id="WP_173572099.1">
    <property type="nucleotide sequence ID" value="NZ_BJYG01000031.1"/>
</dbReference>
<keyword evidence="7" id="KW-0560">Oxidoreductase</keyword>
<evidence type="ECO:0000256" key="1">
    <source>
        <dbReference type="ARBA" id="ARBA00004418"/>
    </source>
</evidence>
<dbReference type="SUPFAM" id="SSF50969">
    <property type="entry name" value="YVTN repeat-like/Quinoprotein amine dehydrogenase"/>
    <property type="match status" value="1"/>
</dbReference>
<evidence type="ECO:0000256" key="9">
    <source>
        <dbReference type="SAM" id="SignalP"/>
    </source>
</evidence>